<name>A0ABR9XLK8_9SPHI</name>
<evidence type="ECO:0000256" key="1">
    <source>
        <dbReference type="SAM" id="SignalP"/>
    </source>
</evidence>
<keyword evidence="3" id="KW-1185">Reference proteome</keyword>
<reference evidence="2 3" key="1">
    <citation type="submission" date="2020-10" db="EMBL/GenBank/DDBJ databases">
        <title>Mucilaginibacter mali sp. nov., isolated from rhizosphere soil of apple orchard.</title>
        <authorList>
            <person name="Lee J.-S."/>
            <person name="Kim H.S."/>
            <person name="Kim J.-S."/>
        </authorList>
    </citation>
    <scope>NUCLEOTIDE SEQUENCE [LARGE SCALE GENOMIC DNA]</scope>
    <source>
        <strain evidence="2 3">KCTC 23157</strain>
    </source>
</reference>
<dbReference type="RefSeq" id="WP_194107667.1">
    <property type="nucleotide sequence ID" value="NZ_JADFFM010000002.1"/>
</dbReference>
<feature type="chain" id="PRO_5046975374" description="Peptidase S74 domain-containing protein" evidence="1">
    <location>
        <begin position="22"/>
        <end position="375"/>
    </location>
</feature>
<keyword evidence="1" id="KW-0732">Signal</keyword>
<comment type="caution">
    <text evidence="2">The sequence shown here is derived from an EMBL/GenBank/DDBJ whole genome shotgun (WGS) entry which is preliminary data.</text>
</comment>
<proteinExistence type="predicted"/>
<sequence length="375" mass="39742">MKKTFLTAIAVLSLIPFASKAQWSTTSPNTYFTYTGNVGIGTTTYSSLLTVGSASTRGTFNLVGSTADVAAFSISDSRTNGHQFTFYNGASGLGNLDLYDQTAGAYRFTINSLGNIGIGTITPSYKLQVNGSTAGISNTTTDWVVGSTGSIINLSTGASTGNTYSSLNALSNGGGAWSDLAIQSGGGNVGIGTTNPSLKLDINGQLLIEGNNSLNLGTTSHQITNNSGIVIQQNTAGEDISINNLQNNSLIFKTTNTERVKIDGSGKVGIGTTNPDELLSVNGTIHSKEVKVNLTGLPDYVFKPDYHLPTLSEVKTYIDKNSHLPDIPAAQEVEKNGLNLGEMNKLLLKKVEELTLYLIEQNKRIEILEKQVKNQ</sequence>
<accession>A0ABR9XLK8</accession>
<evidence type="ECO:0008006" key="4">
    <source>
        <dbReference type="Google" id="ProtNLM"/>
    </source>
</evidence>
<evidence type="ECO:0000313" key="2">
    <source>
        <dbReference type="EMBL" id="MBE9668253.1"/>
    </source>
</evidence>
<feature type="signal peptide" evidence="1">
    <location>
        <begin position="1"/>
        <end position="21"/>
    </location>
</feature>
<organism evidence="2 3">
    <name type="scientific">Mucilaginibacter boryungensis</name>
    <dbReference type="NCBI Taxonomy" id="768480"/>
    <lineage>
        <taxon>Bacteria</taxon>
        <taxon>Pseudomonadati</taxon>
        <taxon>Bacteroidota</taxon>
        <taxon>Sphingobacteriia</taxon>
        <taxon>Sphingobacteriales</taxon>
        <taxon>Sphingobacteriaceae</taxon>
        <taxon>Mucilaginibacter</taxon>
    </lineage>
</organism>
<evidence type="ECO:0000313" key="3">
    <source>
        <dbReference type="Proteomes" id="UP000632774"/>
    </source>
</evidence>
<dbReference type="Proteomes" id="UP000632774">
    <property type="component" value="Unassembled WGS sequence"/>
</dbReference>
<gene>
    <name evidence="2" type="ORF">IRJ18_17920</name>
</gene>
<dbReference type="EMBL" id="JADFFM010000002">
    <property type="protein sequence ID" value="MBE9668253.1"/>
    <property type="molecule type" value="Genomic_DNA"/>
</dbReference>
<protein>
    <recommendedName>
        <fullName evidence="4">Peptidase S74 domain-containing protein</fullName>
    </recommendedName>
</protein>